<dbReference type="RefSeq" id="WP_117601964.1">
    <property type="nucleotide sequence ID" value="NZ_BHGK01000001.1"/>
</dbReference>
<comment type="caution">
    <text evidence="2">The sequence shown here is derived from an EMBL/GenBank/DDBJ whole genome shotgun (WGS) entry which is preliminary data.</text>
</comment>
<feature type="transmembrane region" description="Helical" evidence="1">
    <location>
        <begin position="114"/>
        <end position="133"/>
    </location>
</feature>
<keyword evidence="3" id="KW-1185">Reference proteome</keyword>
<feature type="transmembrane region" description="Helical" evidence="1">
    <location>
        <begin position="54"/>
        <end position="70"/>
    </location>
</feature>
<keyword evidence="1" id="KW-0472">Membrane</keyword>
<proteinExistence type="predicted"/>
<dbReference type="Proteomes" id="UP000265643">
    <property type="component" value="Unassembled WGS sequence"/>
</dbReference>
<organism evidence="2 3">
    <name type="scientific">Mediterraneibacter butyricigenes</name>
    <dbReference type="NCBI Taxonomy" id="2316025"/>
    <lineage>
        <taxon>Bacteria</taxon>
        <taxon>Bacillati</taxon>
        <taxon>Bacillota</taxon>
        <taxon>Clostridia</taxon>
        <taxon>Lachnospirales</taxon>
        <taxon>Lachnospiraceae</taxon>
        <taxon>Mediterraneibacter</taxon>
    </lineage>
</organism>
<protein>
    <submittedName>
        <fullName evidence="2">Uncharacterized protein</fullName>
    </submittedName>
</protein>
<sequence>MHVTAKKLVMSGMFLAVSMICMMLGSVIQTNTLFLLAAASYFVGIVLRECGGKLGVAFYVAAILLGWMLVPEKLYVGSYAAMGLYILLEDRLWDFLGKKETLSNRRTWFFFGKWLIFNLIYLSSLAGMHALIFDSETSWLFRIGVWAAGQVLFFLYDRAYGYVQEQVWGKIRGRILG</sequence>
<evidence type="ECO:0000313" key="3">
    <source>
        <dbReference type="Proteomes" id="UP000265643"/>
    </source>
</evidence>
<feature type="transmembrane region" description="Helical" evidence="1">
    <location>
        <begin position="139"/>
        <end position="156"/>
    </location>
</feature>
<dbReference type="EMBL" id="BHGK01000001">
    <property type="protein sequence ID" value="GCA65891.1"/>
    <property type="molecule type" value="Genomic_DNA"/>
</dbReference>
<evidence type="ECO:0000256" key="1">
    <source>
        <dbReference type="SAM" id="Phobius"/>
    </source>
</evidence>
<name>A0A391NXS9_9FIRM</name>
<keyword evidence="1" id="KW-1133">Transmembrane helix</keyword>
<evidence type="ECO:0000313" key="2">
    <source>
        <dbReference type="EMBL" id="GCA65891.1"/>
    </source>
</evidence>
<keyword evidence="1" id="KW-0812">Transmembrane</keyword>
<accession>A0A391NXS9</accession>
<reference evidence="3" key="1">
    <citation type="submission" date="2018-09" db="EMBL/GenBank/DDBJ databases">
        <title>Draft Genome Sequence of Mediterraneibacter sp. KCTC 15684.</title>
        <authorList>
            <person name="Kim J.S."/>
            <person name="Han K.I."/>
            <person name="Suh M.K."/>
            <person name="Lee K.C."/>
            <person name="Eom M.K."/>
            <person name="Lee J.H."/>
            <person name="Park S.H."/>
            <person name="Kang S.W."/>
            <person name="Park J.E."/>
            <person name="Oh B.S."/>
            <person name="Yu S.Y."/>
            <person name="Choi S.H."/>
            <person name="Lee D.H."/>
            <person name="Yoon H."/>
            <person name="Kim B."/>
            <person name="Yang S.J."/>
            <person name="Lee J.S."/>
        </authorList>
    </citation>
    <scope>NUCLEOTIDE SEQUENCE [LARGE SCALE GENOMIC DNA]</scope>
    <source>
        <strain evidence="3">KCTC 15684</strain>
    </source>
</reference>
<feature type="transmembrane region" description="Helical" evidence="1">
    <location>
        <begin position="7"/>
        <end position="25"/>
    </location>
</feature>
<gene>
    <name evidence="2" type="ORF">KGMB01110_03270</name>
</gene>
<dbReference type="AlphaFoldDB" id="A0A391NXS9"/>